<evidence type="ECO:0000313" key="2">
    <source>
        <dbReference type="EMBL" id="RXF75628.1"/>
    </source>
</evidence>
<dbReference type="SUPFAM" id="SSF53474">
    <property type="entry name" value="alpha/beta-Hydrolases"/>
    <property type="match status" value="1"/>
</dbReference>
<dbReference type="InterPro" id="IPR050266">
    <property type="entry name" value="AB_hydrolase_sf"/>
</dbReference>
<accession>A0A4Q0MP56</accession>
<evidence type="ECO:0000313" key="3">
    <source>
        <dbReference type="Proteomes" id="UP000289708"/>
    </source>
</evidence>
<dbReference type="PANTHER" id="PTHR43798">
    <property type="entry name" value="MONOACYLGLYCEROL LIPASE"/>
    <property type="match status" value="1"/>
</dbReference>
<keyword evidence="2" id="KW-0378">Hydrolase</keyword>
<dbReference type="OrthoDB" id="9812774at2"/>
<dbReference type="AlphaFoldDB" id="A0A4Q0MP56"/>
<feature type="domain" description="AB hydrolase-1" evidence="1">
    <location>
        <begin position="36"/>
        <end position="250"/>
    </location>
</feature>
<dbReference type="Gene3D" id="3.40.50.1820">
    <property type="entry name" value="alpha/beta hydrolase"/>
    <property type="match status" value="1"/>
</dbReference>
<comment type="caution">
    <text evidence="2">The sequence shown here is derived from an EMBL/GenBank/DDBJ whole genome shotgun (WGS) entry which is preliminary data.</text>
</comment>
<proteinExistence type="predicted"/>
<organism evidence="2 3">
    <name type="scientific">Hansschlegelia zhihuaiae</name>
    <dbReference type="NCBI Taxonomy" id="405005"/>
    <lineage>
        <taxon>Bacteria</taxon>
        <taxon>Pseudomonadati</taxon>
        <taxon>Pseudomonadota</taxon>
        <taxon>Alphaproteobacteria</taxon>
        <taxon>Hyphomicrobiales</taxon>
        <taxon>Methylopilaceae</taxon>
        <taxon>Hansschlegelia</taxon>
    </lineage>
</organism>
<evidence type="ECO:0000259" key="1">
    <source>
        <dbReference type="Pfam" id="PF12697"/>
    </source>
</evidence>
<dbReference type="InterPro" id="IPR000073">
    <property type="entry name" value="AB_hydrolase_1"/>
</dbReference>
<dbReference type="EMBL" id="RYFI01000001">
    <property type="protein sequence ID" value="RXF75628.1"/>
    <property type="molecule type" value="Genomic_DNA"/>
</dbReference>
<dbReference type="InterPro" id="IPR029058">
    <property type="entry name" value="AB_hydrolase_fold"/>
</dbReference>
<dbReference type="Proteomes" id="UP000289708">
    <property type="component" value="Unassembled WGS sequence"/>
</dbReference>
<gene>
    <name evidence="2" type="ORF">EK403_01975</name>
</gene>
<dbReference type="GO" id="GO:0016787">
    <property type="term" value="F:hydrolase activity"/>
    <property type="evidence" value="ECO:0007669"/>
    <property type="project" value="UniProtKB-KW"/>
</dbReference>
<reference evidence="2 3" key="1">
    <citation type="submission" date="2018-12" db="EMBL/GenBank/DDBJ databases">
        <title>bacterium Hansschlegelia zhihuaiae S113.</title>
        <authorList>
            <person name="He J."/>
        </authorList>
    </citation>
    <scope>NUCLEOTIDE SEQUENCE [LARGE SCALE GENOMIC DNA]</scope>
    <source>
        <strain evidence="2 3">S 113</strain>
    </source>
</reference>
<protein>
    <submittedName>
        <fullName evidence="2">Alpha/beta hydrolase</fullName>
    </submittedName>
</protein>
<dbReference type="RefSeq" id="WP_128775807.1">
    <property type="nucleotide sequence ID" value="NZ_RYFI01000001.1"/>
</dbReference>
<sequence>MDKVPAGDAVVLGYELVGSGPEGVIVFNDWLADCTSWKPMHLYLDKEAFTYAFVDIRGYGRSIDIPGAHTSTQAALDAFAVADALGWERFHIIGFSMTGMVVERMVLIDPARIKSEIAVGPVSAKAVKMSPERRAFFESTLVDDDAVRELASRITDHRLTKEWSEHKLMLARTTRDHAAVREYLDMWTLDDFSAEIAAARPETPLLVVAGEWDQESFLEEDLKQAFMVWHPNAELVVIRNCGHCPMQETPIYLTTLVEAFMRRHASPAPAGE</sequence>
<keyword evidence="3" id="KW-1185">Reference proteome</keyword>
<dbReference type="Pfam" id="PF12697">
    <property type="entry name" value="Abhydrolase_6"/>
    <property type="match status" value="1"/>
</dbReference>
<name>A0A4Q0MP56_9HYPH</name>